<dbReference type="EMBL" id="LZKJ01000059">
    <property type="protein sequence ID" value="OBI49795.1"/>
    <property type="molecule type" value="Genomic_DNA"/>
</dbReference>
<accession>A0A1A2ZHS4</accession>
<gene>
    <name evidence="1" type="ORF">A5707_16405</name>
</gene>
<evidence type="ECO:0000313" key="2">
    <source>
        <dbReference type="Proteomes" id="UP000093592"/>
    </source>
</evidence>
<dbReference type="AlphaFoldDB" id="A0A1A2ZHS4"/>
<organism evidence="1 2">
    <name type="scientific">Mycobacterium kyorinense</name>
    <dbReference type="NCBI Taxonomy" id="487514"/>
    <lineage>
        <taxon>Bacteria</taxon>
        <taxon>Bacillati</taxon>
        <taxon>Actinomycetota</taxon>
        <taxon>Actinomycetes</taxon>
        <taxon>Mycobacteriales</taxon>
        <taxon>Mycobacteriaceae</taxon>
        <taxon>Mycobacterium</taxon>
    </lineage>
</organism>
<reference evidence="2" key="1">
    <citation type="submission" date="2016-06" db="EMBL/GenBank/DDBJ databases">
        <authorList>
            <person name="Sutton G."/>
            <person name="Brinkac L."/>
            <person name="Sanka R."/>
            <person name="Adams M."/>
            <person name="Lau E."/>
            <person name="Sam S."/>
            <person name="Sreng N."/>
            <person name="Him V."/>
            <person name="Kerleguer A."/>
            <person name="Cheng S."/>
        </authorList>
    </citation>
    <scope>NUCLEOTIDE SEQUENCE [LARGE SCALE GENOMIC DNA]</scope>
    <source>
        <strain evidence="2">E861</strain>
    </source>
</reference>
<sequence>MGIDGGSETDLDAIRILGWKAAETATDMYELLPIELAPDEVRRFEFEARSDLAIDIDAKVVGQ</sequence>
<proteinExistence type="predicted"/>
<evidence type="ECO:0000313" key="1">
    <source>
        <dbReference type="EMBL" id="OBI49795.1"/>
    </source>
</evidence>
<dbReference type="Proteomes" id="UP000093592">
    <property type="component" value="Unassembled WGS sequence"/>
</dbReference>
<comment type="caution">
    <text evidence="1">The sequence shown here is derived from an EMBL/GenBank/DDBJ whole genome shotgun (WGS) entry which is preliminary data.</text>
</comment>
<protein>
    <submittedName>
        <fullName evidence="1">Uncharacterized protein</fullName>
    </submittedName>
</protein>
<name>A0A1A2ZHS4_9MYCO</name>